<dbReference type="KEGG" id="stim:H1B31_10375"/>
<evidence type="ECO:0000313" key="3">
    <source>
        <dbReference type="EMBL" id="QNH54235.1"/>
    </source>
</evidence>
<dbReference type="GO" id="GO:1990170">
    <property type="term" value="P:stress response to cadmium ion"/>
    <property type="evidence" value="ECO:0007669"/>
    <property type="project" value="TreeGrafter"/>
</dbReference>
<accession>A0A7G7VJE2</accession>
<dbReference type="InterPro" id="IPR001943">
    <property type="entry name" value="UVR_dom"/>
</dbReference>
<dbReference type="GO" id="GO:0005507">
    <property type="term" value="F:copper ion binding"/>
    <property type="evidence" value="ECO:0007669"/>
    <property type="project" value="TreeGrafter"/>
</dbReference>
<feature type="coiled-coil region" evidence="1">
    <location>
        <begin position="129"/>
        <end position="168"/>
    </location>
</feature>
<keyword evidence="4" id="KW-1185">Reference proteome</keyword>
<evidence type="ECO:0000313" key="4">
    <source>
        <dbReference type="Proteomes" id="UP000515480"/>
    </source>
</evidence>
<dbReference type="PANTHER" id="PTHR38430:SF1">
    <property type="entry name" value="PROTEIN-ARGININE KINASE ACTIVATOR PROTEIN"/>
    <property type="match status" value="1"/>
</dbReference>
<proteinExistence type="predicted"/>
<dbReference type="SUPFAM" id="SSF46600">
    <property type="entry name" value="C-terminal UvrC-binding domain of UvrB"/>
    <property type="match status" value="1"/>
</dbReference>
<dbReference type="GO" id="GO:0008270">
    <property type="term" value="F:zinc ion binding"/>
    <property type="evidence" value="ECO:0007669"/>
    <property type="project" value="TreeGrafter"/>
</dbReference>
<dbReference type="GO" id="GO:0046870">
    <property type="term" value="F:cadmium ion binding"/>
    <property type="evidence" value="ECO:0007669"/>
    <property type="project" value="TreeGrafter"/>
</dbReference>
<gene>
    <name evidence="3" type="ORF">H1B31_10375</name>
</gene>
<dbReference type="RefSeq" id="WP_185980259.1">
    <property type="nucleotide sequence ID" value="NZ_CP060204.1"/>
</dbReference>
<evidence type="ECO:0000256" key="1">
    <source>
        <dbReference type="SAM" id="Coils"/>
    </source>
</evidence>
<dbReference type="Proteomes" id="UP000515480">
    <property type="component" value="Chromosome"/>
</dbReference>
<dbReference type="Gene3D" id="4.10.860.10">
    <property type="entry name" value="UVR domain"/>
    <property type="match status" value="1"/>
</dbReference>
<dbReference type="PROSITE" id="PS50151">
    <property type="entry name" value="UVR"/>
    <property type="match status" value="1"/>
</dbReference>
<dbReference type="EMBL" id="CP060204">
    <property type="protein sequence ID" value="QNH54235.1"/>
    <property type="molecule type" value="Genomic_DNA"/>
</dbReference>
<dbReference type="PIRSF" id="PIRSF015034">
    <property type="entry name" value="YacH"/>
    <property type="match status" value="1"/>
</dbReference>
<dbReference type="AlphaFoldDB" id="A0A7G7VJE2"/>
<dbReference type="InterPro" id="IPR025542">
    <property type="entry name" value="YacH"/>
</dbReference>
<name>A0A7G7VJE2_9FIRM</name>
<organism evidence="3 4">
    <name type="scientific">Selenomonas timonae</name>
    <dbReference type="NCBI Taxonomy" id="2754044"/>
    <lineage>
        <taxon>Bacteria</taxon>
        <taxon>Bacillati</taxon>
        <taxon>Bacillota</taxon>
        <taxon>Negativicutes</taxon>
        <taxon>Selenomonadales</taxon>
        <taxon>Selenomonadaceae</taxon>
        <taxon>Selenomonas</taxon>
    </lineage>
</organism>
<dbReference type="Pfam" id="PF02151">
    <property type="entry name" value="UVR"/>
    <property type="match status" value="1"/>
</dbReference>
<evidence type="ECO:0000259" key="2">
    <source>
        <dbReference type="PROSITE" id="PS50151"/>
    </source>
</evidence>
<protein>
    <submittedName>
        <fullName evidence="3">UvrB/UvrC motif-containing protein</fullName>
    </submittedName>
</protein>
<dbReference type="InterPro" id="IPR036876">
    <property type="entry name" value="UVR_dom_sf"/>
</dbReference>
<dbReference type="GO" id="GO:1990169">
    <property type="term" value="P:stress response to copper ion"/>
    <property type="evidence" value="ECO:0007669"/>
    <property type="project" value="TreeGrafter"/>
</dbReference>
<dbReference type="PANTHER" id="PTHR38430">
    <property type="entry name" value="PROTEIN-ARGININE KINASE ACTIVATOR PROTEIN"/>
    <property type="match status" value="1"/>
</dbReference>
<reference evidence="3 4" key="1">
    <citation type="submission" date="2020-07" db="EMBL/GenBank/DDBJ databases">
        <title>Complete genome and description of Selenomonas timonensis sp. nov., a new bacterium isolated from a gingivitis subject.</title>
        <authorList>
            <person name="Antezack A."/>
        </authorList>
    </citation>
    <scope>NUCLEOTIDE SEQUENCE [LARGE SCALE GENOMIC DNA]</scope>
    <source>
        <strain evidence="3 4">Marseille-Q3039</strain>
    </source>
</reference>
<feature type="domain" description="UVR" evidence="2">
    <location>
        <begin position="133"/>
        <end position="168"/>
    </location>
</feature>
<dbReference type="GO" id="GO:0050897">
    <property type="term" value="F:cobalt ion binding"/>
    <property type="evidence" value="ECO:0007669"/>
    <property type="project" value="TreeGrafter"/>
</dbReference>
<sequence>MICEECGRNDAIVHIVQIGPGGRSEKNICMSCAARYGASIFRAQQENVSAEDFLKGIFGSNQQDTAAEEDAPHITCPNCGVQFQDFPQTGQIGCSVCYETFHHELTPLLRRIHGASVHRGKIPRRSGSSIMLRQEAEQLRARLKEAVAREEYEKAAEYRDRIRSLESRMEEQPYGS</sequence>
<keyword evidence="1" id="KW-0175">Coiled coil</keyword>